<comment type="caution">
    <text evidence="3">The sequence shown here is derived from an EMBL/GenBank/DDBJ whole genome shotgun (WGS) entry which is preliminary data.</text>
</comment>
<evidence type="ECO:0000313" key="3">
    <source>
        <dbReference type="EMBL" id="MFC3886199.1"/>
    </source>
</evidence>
<dbReference type="Proteomes" id="UP001595752">
    <property type="component" value="Unassembled WGS sequence"/>
</dbReference>
<keyword evidence="1" id="KW-0732">Signal</keyword>
<proteinExistence type="predicted"/>
<dbReference type="RefSeq" id="WP_377918568.1">
    <property type="nucleotide sequence ID" value="NZ_JBHRZT010000072.1"/>
</dbReference>
<evidence type="ECO:0000313" key="4">
    <source>
        <dbReference type="Proteomes" id="UP001595752"/>
    </source>
</evidence>
<evidence type="ECO:0000256" key="1">
    <source>
        <dbReference type="SAM" id="SignalP"/>
    </source>
</evidence>
<evidence type="ECO:0000259" key="2">
    <source>
        <dbReference type="Pfam" id="PF20862"/>
    </source>
</evidence>
<reference evidence="4" key="1">
    <citation type="journal article" date="2019" name="Int. J. Syst. Evol. Microbiol.">
        <title>The Global Catalogue of Microorganisms (GCM) 10K type strain sequencing project: providing services to taxonomists for standard genome sequencing and annotation.</title>
        <authorList>
            <consortium name="The Broad Institute Genomics Platform"/>
            <consortium name="The Broad Institute Genome Sequencing Center for Infectious Disease"/>
            <person name="Wu L."/>
            <person name="Ma J."/>
        </authorList>
    </citation>
    <scope>NUCLEOTIDE SEQUENCE [LARGE SCALE GENOMIC DNA]</scope>
    <source>
        <strain evidence="4">CCUG 61889</strain>
    </source>
</reference>
<feature type="signal peptide" evidence="1">
    <location>
        <begin position="1"/>
        <end position="17"/>
    </location>
</feature>
<keyword evidence="4" id="KW-1185">Reference proteome</keyword>
<dbReference type="Pfam" id="PF20862">
    <property type="entry name" value="DUF6843"/>
    <property type="match status" value="1"/>
</dbReference>
<organism evidence="3 4">
    <name type="scientific">Bacillus songklensis</name>
    <dbReference type="NCBI Taxonomy" id="1069116"/>
    <lineage>
        <taxon>Bacteria</taxon>
        <taxon>Bacillati</taxon>
        <taxon>Bacillota</taxon>
        <taxon>Bacilli</taxon>
        <taxon>Bacillales</taxon>
        <taxon>Bacillaceae</taxon>
        <taxon>Bacillus</taxon>
    </lineage>
</organism>
<sequence>MRKLGFILIACVLGLLAACGEDDAVSPNLYLIPEGYSGWVHVVYDKDEGQPTGTEGEYTVIKVNKDGKSKVKTTFAHEGWATNKYYYVTKNGERKELKPGEMVHGATEGRERIKNAGEENFFIGTEEEFAQATDYTRNAK</sequence>
<dbReference type="PROSITE" id="PS51257">
    <property type="entry name" value="PROKAR_LIPOPROTEIN"/>
    <property type="match status" value="1"/>
</dbReference>
<dbReference type="EMBL" id="JBHRZT010000072">
    <property type="protein sequence ID" value="MFC3886199.1"/>
    <property type="molecule type" value="Genomic_DNA"/>
</dbReference>
<gene>
    <name evidence="3" type="ORF">ACFOU2_23010</name>
</gene>
<feature type="domain" description="DUF6843" evidence="2">
    <location>
        <begin position="26"/>
        <end position="119"/>
    </location>
</feature>
<protein>
    <submittedName>
        <fullName evidence="3">DUF6843 domain-containing protein</fullName>
    </submittedName>
</protein>
<name>A0ABV8BAM2_9BACI</name>
<accession>A0ABV8BAM2</accession>
<feature type="chain" id="PRO_5046202155" evidence="1">
    <location>
        <begin position="18"/>
        <end position="140"/>
    </location>
</feature>
<dbReference type="InterPro" id="IPR049293">
    <property type="entry name" value="DUF6843"/>
</dbReference>